<gene>
    <name evidence="2" type="ORF">A9Y76_11615</name>
</gene>
<evidence type="ECO:0000256" key="1">
    <source>
        <dbReference type="SAM" id="MobiDB-lite"/>
    </source>
</evidence>
<proteinExistence type="predicted"/>
<dbReference type="GeneID" id="61526667"/>
<reference evidence="3" key="1">
    <citation type="submission" date="2016-06" db="EMBL/GenBank/DDBJ databases">
        <authorList>
            <person name="Xu Y."/>
            <person name="Nagy A."/>
            <person name="Yan X."/>
            <person name="Kim S.W."/>
            <person name="Haley B."/>
            <person name="Liu N.T."/>
            <person name="Nou X."/>
        </authorList>
    </citation>
    <scope>NUCLEOTIDE SEQUENCE [LARGE SCALE GENOMIC DNA]</scope>
    <source>
        <strain evidence="3">ATCC 49129</strain>
    </source>
</reference>
<keyword evidence="3" id="KW-1185">Reference proteome</keyword>
<evidence type="ECO:0000313" key="2">
    <source>
        <dbReference type="EMBL" id="ANJ73077.1"/>
    </source>
</evidence>
<dbReference type="EMBL" id="CP016022">
    <property type="protein sequence ID" value="ANJ73077.1"/>
    <property type="molecule type" value="Genomic_DNA"/>
</dbReference>
<dbReference type="AlphaFoldDB" id="A0A191ZYD0"/>
<name>A0A191ZYD0_9RALS</name>
<protein>
    <submittedName>
        <fullName evidence="2">Uncharacterized protein</fullName>
    </submittedName>
</protein>
<evidence type="ECO:0000313" key="3">
    <source>
        <dbReference type="Proteomes" id="UP000078572"/>
    </source>
</evidence>
<dbReference type="OrthoDB" id="281660at2"/>
<accession>A0A191ZYD0</accession>
<dbReference type="Proteomes" id="UP000078572">
    <property type="component" value="Chromosome 1"/>
</dbReference>
<sequence>MSTNATIAILNKDGTINMTYCHHDGYLIGGVGEKLLNHYKDAESVKNLIKGEAMDRLGETKQSTEFYGVGKNPEYSRSFTDIDHYKTRKQYWQKDFNYLFDEQTNSWSYNKQHDVTHYGFVDHDNDKKSFRPLNQETLNKEREQAVLDFIQVRDHHPDDIKWRKDVIEENLVKGADFENIKKMINPTRLNKQVNPSAQEKFDHAQEVANKLNAIKLDRELPQKDSYEDMMKKLGIQHKDKQEQSITRAGKIKV</sequence>
<organism evidence="2 3">
    <name type="scientific">Ralstonia insidiosa</name>
    <dbReference type="NCBI Taxonomy" id="190721"/>
    <lineage>
        <taxon>Bacteria</taxon>
        <taxon>Pseudomonadati</taxon>
        <taxon>Pseudomonadota</taxon>
        <taxon>Betaproteobacteria</taxon>
        <taxon>Burkholderiales</taxon>
        <taxon>Burkholderiaceae</taxon>
        <taxon>Ralstonia</taxon>
    </lineage>
</organism>
<dbReference type="RefSeq" id="WP_064804206.1">
    <property type="nucleotide sequence ID" value="NZ_CP016022.1"/>
</dbReference>
<feature type="region of interest" description="Disordered" evidence="1">
    <location>
        <begin position="234"/>
        <end position="253"/>
    </location>
</feature>